<organism evidence="1 2">
    <name type="scientific">Echinococcus multilocularis</name>
    <name type="common">Fox tapeworm</name>
    <dbReference type="NCBI Taxonomy" id="6211"/>
    <lineage>
        <taxon>Eukaryota</taxon>
        <taxon>Metazoa</taxon>
        <taxon>Spiralia</taxon>
        <taxon>Lophotrochozoa</taxon>
        <taxon>Platyhelminthes</taxon>
        <taxon>Cestoda</taxon>
        <taxon>Eucestoda</taxon>
        <taxon>Cyclophyllidea</taxon>
        <taxon>Taeniidae</taxon>
        <taxon>Echinococcus</taxon>
    </lineage>
</organism>
<protein>
    <submittedName>
        <fullName evidence="1">Uncharacterized protein</fullName>
    </submittedName>
</protein>
<dbReference type="Proteomes" id="UP000017246">
    <property type="component" value="Unassembled WGS sequence"/>
</dbReference>
<keyword evidence="2" id="KW-1185">Reference proteome</keyword>
<sequence length="66" mass="7756">MTLTHHMFWTSTSHLLNHSSHKRFVQPHMPSTYAYNICRSGEGVVKVVAILIINPFIRTYIKKLFR</sequence>
<proteinExistence type="predicted"/>
<name>A0A068YBI9_ECHMU</name>
<evidence type="ECO:0000313" key="2">
    <source>
        <dbReference type="Proteomes" id="UP000017246"/>
    </source>
</evidence>
<accession>A0A068YBI9</accession>
<reference evidence="1" key="2">
    <citation type="submission" date="2015-11" db="EMBL/GenBank/DDBJ databases">
        <authorList>
            <person name="Zhang Y."/>
            <person name="Guo Z."/>
        </authorList>
    </citation>
    <scope>NUCLEOTIDE SEQUENCE</scope>
</reference>
<reference evidence="1" key="1">
    <citation type="journal article" date="2013" name="Nature">
        <title>The genomes of four tapeworm species reveal adaptations to parasitism.</title>
        <authorList>
            <person name="Tsai I.J."/>
            <person name="Zarowiecki M."/>
            <person name="Holroyd N."/>
            <person name="Garciarrubio A."/>
            <person name="Sanchez-Flores A."/>
            <person name="Brooks K.L."/>
            <person name="Tracey A."/>
            <person name="Bobes R.J."/>
            <person name="Fragoso G."/>
            <person name="Sciutto E."/>
            <person name="Aslett M."/>
            <person name="Beasley H."/>
            <person name="Bennett H.M."/>
            <person name="Cai J."/>
            <person name="Camicia F."/>
            <person name="Clark R."/>
            <person name="Cucher M."/>
            <person name="De Silva N."/>
            <person name="Day T.A."/>
            <person name="Deplazes P."/>
            <person name="Estrada K."/>
            <person name="Fernandez C."/>
            <person name="Holland P.W."/>
            <person name="Hou J."/>
            <person name="Hu S."/>
            <person name="Huckvale T."/>
            <person name="Hung S.S."/>
            <person name="Kamenetzky L."/>
            <person name="Keane J.A."/>
            <person name="Kiss F."/>
            <person name="Koziol U."/>
            <person name="Lambert O."/>
            <person name="Liu K."/>
            <person name="Luo X."/>
            <person name="Luo Y."/>
            <person name="Macchiaroli N."/>
            <person name="Nichol S."/>
            <person name="Paps J."/>
            <person name="Parkinson J."/>
            <person name="Pouchkina-Stantcheva N."/>
            <person name="Riddiford N."/>
            <person name="Rosenzvit M."/>
            <person name="Salinas G."/>
            <person name="Wasmuth J.D."/>
            <person name="Zamanian M."/>
            <person name="Zheng Y."/>
            <person name="Cai X."/>
            <person name="Soberon X."/>
            <person name="Olson P.D."/>
            <person name="Laclette J.P."/>
            <person name="Brehm K."/>
            <person name="Berriman M."/>
            <person name="Garciarrubio A."/>
            <person name="Bobes R.J."/>
            <person name="Fragoso G."/>
            <person name="Sanchez-Flores A."/>
            <person name="Estrada K."/>
            <person name="Cevallos M.A."/>
            <person name="Morett E."/>
            <person name="Gonzalez V."/>
            <person name="Portillo T."/>
            <person name="Ochoa-Leyva A."/>
            <person name="Jose M.V."/>
            <person name="Sciutto E."/>
            <person name="Landa A."/>
            <person name="Jimenez L."/>
            <person name="Valdes V."/>
            <person name="Carrero J.C."/>
            <person name="Larralde C."/>
            <person name="Morales-Montor J."/>
            <person name="Limon-Lason J."/>
            <person name="Soberon X."/>
            <person name="Laclette J.P."/>
        </authorList>
    </citation>
    <scope>NUCLEOTIDE SEQUENCE [LARGE SCALE GENOMIC DNA]</scope>
</reference>
<evidence type="ECO:0000313" key="1">
    <source>
        <dbReference type="EMBL" id="CDS39678.1"/>
    </source>
</evidence>
<dbReference type="EMBL" id="LN902842">
    <property type="protein sequence ID" value="CDS39678.1"/>
    <property type="molecule type" value="Genomic_DNA"/>
</dbReference>
<dbReference type="AlphaFoldDB" id="A0A068YBI9"/>
<gene>
    <name evidence="1" type="ORF">EmuJ_000722100</name>
</gene>